<evidence type="ECO:0000259" key="2">
    <source>
        <dbReference type="Pfam" id="PF23598"/>
    </source>
</evidence>
<evidence type="ECO:0000256" key="1">
    <source>
        <dbReference type="ARBA" id="ARBA00022737"/>
    </source>
</evidence>
<reference evidence="3" key="1">
    <citation type="submission" date="2020-05" db="EMBL/GenBank/DDBJ databases">
        <title>WGS assembly of Panicum virgatum.</title>
        <authorList>
            <person name="Lovell J.T."/>
            <person name="Jenkins J."/>
            <person name="Shu S."/>
            <person name="Juenger T.E."/>
            <person name="Schmutz J."/>
        </authorList>
    </citation>
    <scope>NUCLEOTIDE SEQUENCE</scope>
    <source>
        <strain evidence="3">AP13</strain>
    </source>
</reference>
<dbReference type="EMBL" id="CM029052">
    <property type="protein sequence ID" value="KAG2558171.1"/>
    <property type="molecule type" value="Genomic_DNA"/>
</dbReference>
<comment type="caution">
    <text evidence="3">The sequence shown here is derived from an EMBL/GenBank/DDBJ whole genome shotgun (WGS) entry which is preliminary data.</text>
</comment>
<proteinExistence type="predicted"/>
<name>A0A8T0P7M4_PANVG</name>
<dbReference type="InterPro" id="IPR055414">
    <property type="entry name" value="LRR_R13L4/SHOC2-like"/>
</dbReference>
<organism evidence="3 4">
    <name type="scientific">Panicum virgatum</name>
    <name type="common">Blackwell switchgrass</name>
    <dbReference type="NCBI Taxonomy" id="38727"/>
    <lineage>
        <taxon>Eukaryota</taxon>
        <taxon>Viridiplantae</taxon>
        <taxon>Streptophyta</taxon>
        <taxon>Embryophyta</taxon>
        <taxon>Tracheophyta</taxon>
        <taxon>Spermatophyta</taxon>
        <taxon>Magnoliopsida</taxon>
        <taxon>Liliopsida</taxon>
        <taxon>Poales</taxon>
        <taxon>Poaceae</taxon>
        <taxon>PACMAD clade</taxon>
        <taxon>Panicoideae</taxon>
        <taxon>Panicodae</taxon>
        <taxon>Paniceae</taxon>
        <taxon>Panicinae</taxon>
        <taxon>Panicum</taxon>
        <taxon>Panicum sect. Hiantes</taxon>
    </lineage>
</organism>
<sequence>MDENNEKAFLRCLSNLVNLKSLDILGSVGNLDYGYENLCPGPQQLRSINVKTYEAIGAVPRWLTSLCFLSSLDIKIQNLGEKNLQVLGSIPALSNLCVRVTESTQDEDERLVVNSRYPFLCLRRLEINWEVGTMELCFAPGALQNLGVLDLEFVVRERDSNFGLQHLSSLEHVYAKLRCGETSFKIAAVEIQTALDMNRNKPTLTLVRSDPIRVALTVQQSALMFVGAVMGKIKSTSPLP</sequence>
<evidence type="ECO:0000313" key="4">
    <source>
        <dbReference type="Proteomes" id="UP000823388"/>
    </source>
</evidence>
<feature type="domain" description="Disease resistance R13L4/SHOC-2-like LRR" evidence="2">
    <location>
        <begin position="2"/>
        <end position="204"/>
    </location>
</feature>
<dbReference type="Proteomes" id="UP000823388">
    <property type="component" value="Chromosome 8N"/>
</dbReference>
<keyword evidence="1" id="KW-0677">Repeat</keyword>
<dbReference type="Gene3D" id="3.80.10.10">
    <property type="entry name" value="Ribonuclease Inhibitor"/>
    <property type="match status" value="1"/>
</dbReference>
<gene>
    <name evidence="3" type="ORF">PVAP13_8NG137300</name>
</gene>
<dbReference type="AlphaFoldDB" id="A0A8T0P7M4"/>
<keyword evidence="4" id="KW-1185">Reference proteome</keyword>
<dbReference type="InterPro" id="IPR032675">
    <property type="entry name" value="LRR_dom_sf"/>
</dbReference>
<protein>
    <recommendedName>
        <fullName evidence="2">Disease resistance R13L4/SHOC-2-like LRR domain-containing protein</fullName>
    </recommendedName>
</protein>
<dbReference type="Pfam" id="PF23598">
    <property type="entry name" value="LRR_14"/>
    <property type="match status" value="1"/>
</dbReference>
<evidence type="ECO:0000313" key="3">
    <source>
        <dbReference type="EMBL" id="KAG2558171.1"/>
    </source>
</evidence>
<accession>A0A8T0P7M4</accession>
<dbReference type="SUPFAM" id="SSF52047">
    <property type="entry name" value="RNI-like"/>
    <property type="match status" value="1"/>
</dbReference>